<proteinExistence type="predicted"/>
<keyword evidence="2" id="KW-1185">Reference proteome</keyword>
<evidence type="ECO:0000313" key="1">
    <source>
        <dbReference type="EMBL" id="MPC46846.1"/>
    </source>
</evidence>
<accession>A0A5B7FMV9</accession>
<sequence length="68" mass="7795">MHGIRPTVRHVQFGSEDFNPCSPGASQDYLHGIILNKLQGTELGSTKLYQNRGDIFNEELYDRYIEHS</sequence>
<gene>
    <name evidence="1" type="ORF">E2C01_040576</name>
</gene>
<dbReference type="Proteomes" id="UP000324222">
    <property type="component" value="Unassembled WGS sequence"/>
</dbReference>
<organism evidence="1 2">
    <name type="scientific">Portunus trituberculatus</name>
    <name type="common">Swimming crab</name>
    <name type="synonym">Neptunus trituberculatus</name>
    <dbReference type="NCBI Taxonomy" id="210409"/>
    <lineage>
        <taxon>Eukaryota</taxon>
        <taxon>Metazoa</taxon>
        <taxon>Ecdysozoa</taxon>
        <taxon>Arthropoda</taxon>
        <taxon>Crustacea</taxon>
        <taxon>Multicrustacea</taxon>
        <taxon>Malacostraca</taxon>
        <taxon>Eumalacostraca</taxon>
        <taxon>Eucarida</taxon>
        <taxon>Decapoda</taxon>
        <taxon>Pleocyemata</taxon>
        <taxon>Brachyura</taxon>
        <taxon>Eubrachyura</taxon>
        <taxon>Portunoidea</taxon>
        <taxon>Portunidae</taxon>
        <taxon>Portuninae</taxon>
        <taxon>Portunus</taxon>
    </lineage>
</organism>
<reference evidence="1 2" key="1">
    <citation type="submission" date="2019-05" db="EMBL/GenBank/DDBJ databases">
        <title>Another draft genome of Portunus trituberculatus and its Hox gene families provides insights of decapod evolution.</title>
        <authorList>
            <person name="Jeong J.-H."/>
            <person name="Song I."/>
            <person name="Kim S."/>
            <person name="Choi T."/>
            <person name="Kim D."/>
            <person name="Ryu S."/>
            <person name="Kim W."/>
        </authorList>
    </citation>
    <scope>NUCLEOTIDE SEQUENCE [LARGE SCALE GENOMIC DNA]</scope>
    <source>
        <tissue evidence="1">Muscle</tissue>
    </source>
</reference>
<name>A0A5B7FMV9_PORTR</name>
<dbReference type="AlphaFoldDB" id="A0A5B7FMV9"/>
<comment type="caution">
    <text evidence="1">The sequence shown here is derived from an EMBL/GenBank/DDBJ whole genome shotgun (WGS) entry which is preliminary data.</text>
</comment>
<dbReference type="EMBL" id="VSRR010007412">
    <property type="protein sequence ID" value="MPC46846.1"/>
    <property type="molecule type" value="Genomic_DNA"/>
</dbReference>
<evidence type="ECO:0000313" key="2">
    <source>
        <dbReference type="Proteomes" id="UP000324222"/>
    </source>
</evidence>
<protein>
    <submittedName>
        <fullName evidence="1">Uncharacterized protein</fullName>
    </submittedName>
</protein>